<feature type="non-terminal residue" evidence="1">
    <location>
        <position position="66"/>
    </location>
</feature>
<proteinExistence type="predicted"/>
<gene>
    <name evidence="1" type="ORF">S01H4_61013</name>
</gene>
<evidence type="ECO:0000313" key="1">
    <source>
        <dbReference type="EMBL" id="GAH07482.1"/>
    </source>
</evidence>
<reference evidence="1" key="1">
    <citation type="journal article" date="2014" name="Front. Microbiol.">
        <title>High frequency of phylogenetically diverse reductive dehalogenase-homologous genes in deep subseafloor sedimentary metagenomes.</title>
        <authorList>
            <person name="Kawai M."/>
            <person name="Futagami T."/>
            <person name="Toyoda A."/>
            <person name="Takaki Y."/>
            <person name="Nishi S."/>
            <person name="Hori S."/>
            <person name="Arai W."/>
            <person name="Tsubouchi T."/>
            <person name="Morono Y."/>
            <person name="Uchiyama I."/>
            <person name="Ito T."/>
            <person name="Fujiyama A."/>
            <person name="Inagaki F."/>
            <person name="Takami H."/>
        </authorList>
    </citation>
    <scope>NUCLEOTIDE SEQUENCE</scope>
    <source>
        <strain evidence="1">Expedition CK06-06</strain>
    </source>
</reference>
<organism evidence="1">
    <name type="scientific">marine sediment metagenome</name>
    <dbReference type="NCBI Taxonomy" id="412755"/>
    <lineage>
        <taxon>unclassified sequences</taxon>
        <taxon>metagenomes</taxon>
        <taxon>ecological metagenomes</taxon>
    </lineage>
</organism>
<comment type="caution">
    <text evidence="1">The sequence shown here is derived from an EMBL/GenBank/DDBJ whole genome shotgun (WGS) entry which is preliminary data.</text>
</comment>
<dbReference type="EMBL" id="BART01036094">
    <property type="protein sequence ID" value="GAH07482.1"/>
    <property type="molecule type" value="Genomic_DNA"/>
</dbReference>
<protein>
    <submittedName>
        <fullName evidence="1">Uncharacterized protein</fullName>
    </submittedName>
</protein>
<sequence length="66" mass="7885">MEISIKPLSSEVLDDWLYFFEEIGFADNPDWAGCYCRFYHFAGSIKEWEKQTKEENRKVSTELIRS</sequence>
<name>X1CIK5_9ZZZZ</name>
<dbReference type="AlphaFoldDB" id="X1CIK5"/>
<accession>X1CIK5</accession>